<dbReference type="AlphaFoldDB" id="A0AAU9J632"/>
<keyword evidence="3" id="KW-1185">Reference proteome</keyword>
<evidence type="ECO:0000256" key="1">
    <source>
        <dbReference type="SAM" id="Phobius"/>
    </source>
</evidence>
<dbReference type="Proteomes" id="UP001162131">
    <property type="component" value="Unassembled WGS sequence"/>
</dbReference>
<sequence length="87" mass="10029">MAPLPQGLNFSYGCNALYRYLILITGYCIQKLIIYSITQNNYREVPNLVLNANYFKFMLRGNKRVYLFGKGEGLLKVLKTIFLVGLK</sequence>
<name>A0AAU9J632_9CILI</name>
<dbReference type="EMBL" id="CAJZBQ010000023">
    <property type="protein sequence ID" value="CAG9319407.1"/>
    <property type="molecule type" value="Genomic_DNA"/>
</dbReference>
<feature type="transmembrane region" description="Helical" evidence="1">
    <location>
        <begin position="20"/>
        <end position="38"/>
    </location>
</feature>
<evidence type="ECO:0000313" key="3">
    <source>
        <dbReference type="Proteomes" id="UP001162131"/>
    </source>
</evidence>
<keyword evidence="1" id="KW-0812">Transmembrane</keyword>
<evidence type="ECO:0000313" key="2">
    <source>
        <dbReference type="EMBL" id="CAG9319407.1"/>
    </source>
</evidence>
<comment type="caution">
    <text evidence="2">The sequence shown here is derived from an EMBL/GenBank/DDBJ whole genome shotgun (WGS) entry which is preliminary data.</text>
</comment>
<accession>A0AAU9J632</accession>
<reference evidence="2" key="1">
    <citation type="submission" date="2021-09" db="EMBL/GenBank/DDBJ databases">
        <authorList>
            <consortium name="AG Swart"/>
            <person name="Singh M."/>
            <person name="Singh A."/>
            <person name="Seah K."/>
            <person name="Emmerich C."/>
        </authorList>
    </citation>
    <scope>NUCLEOTIDE SEQUENCE</scope>
    <source>
        <strain evidence="2">ATCC30299</strain>
    </source>
</reference>
<organism evidence="2 3">
    <name type="scientific">Blepharisma stoltei</name>
    <dbReference type="NCBI Taxonomy" id="1481888"/>
    <lineage>
        <taxon>Eukaryota</taxon>
        <taxon>Sar</taxon>
        <taxon>Alveolata</taxon>
        <taxon>Ciliophora</taxon>
        <taxon>Postciliodesmatophora</taxon>
        <taxon>Heterotrichea</taxon>
        <taxon>Heterotrichida</taxon>
        <taxon>Blepharismidae</taxon>
        <taxon>Blepharisma</taxon>
    </lineage>
</organism>
<protein>
    <submittedName>
        <fullName evidence="2">Uncharacterized protein</fullName>
    </submittedName>
</protein>
<gene>
    <name evidence="2" type="ORF">BSTOLATCC_MIC23964</name>
</gene>
<keyword evidence="1" id="KW-1133">Transmembrane helix</keyword>
<proteinExistence type="predicted"/>
<keyword evidence="1" id="KW-0472">Membrane</keyword>